<feature type="region of interest" description="Disordered" evidence="1">
    <location>
        <begin position="368"/>
        <end position="388"/>
    </location>
</feature>
<proteinExistence type="predicted"/>
<evidence type="ECO:0000259" key="2">
    <source>
        <dbReference type="Pfam" id="PF01408"/>
    </source>
</evidence>
<dbReference type="GO" id="GO:0000166">
    <property type="term" value="F:nucleotide binding"/>
    <property type="evidence" value="ECO:0007669"/>
    <property type="project" value="InterPro"/>
</dbReference>
<dbReference type="STRING" id="1314776.A0A166CN42"/>
<dbReference type="Gene3D" id="3.30.360.10">
    <property type="entry name" value="Dihydrodipicolinate Reductase, domain 2"/>
    <property type="match status" value="1"/>
</dbReference>
<accession>A0A166CN42</accession>
<dbReference type="EMBL" id="KV428079">
    <property type="protein sequence ID" value="KZT37642.1"/>
    <property type="molecule type" value="Genomic_DNA"/>
</dbReference>
<dbReference type="AlphaFoldDB" id="A0A166CN42"/>
<sequence>MNELSATSSPVTVAIIGCGERGLAYAGYALRNPTRCKVVAVVDPRPFRRSEFAKVHSVQPNLIFETWQDFETASNVSVQQNSQKLCDALVVAVGDALHAPVVTALAKHGYHILCEKPMAVTIQDCMRMYREVTDAKIIFGMGHVLRYSPYSQAITEIIQSGSLGQLINAVQIEPVGYFHFAHSYVRGNWHSEALSSFSLMTKSCHDIDILCHWMKPATPVRVSSFGSLSHFRKDRKPAEAGDAKRCLDCPIKEECPYSAKRIYLDRISKGYDLWPVRPLVDELPDIENITDALKNGPYGVCVYESPNDVCDHQVVNIEFSNGSTVSFTMVAFTDTICERETRLHFTHGEIIGNMSYFTLSDFRKPAGKDRTRMVRPQSDGGGHGGGDTGLMRSFVNAVTAKDQSILGTDVGEVLNSHLTVFAAEKARRTHSVVEMDTFKLETATLE</sequence>
<protein>
    <submittedName>
        <fullName evidence="3">NAD(P)-binding protein</fullName>
    </submittedName>
</protein>
<gene>
    <name evidence="3" type="ORF">SISSUDRAFT_1022595</name>
</gene>
<evidence type="ECO:0000256" key="1">
    <source>
        <dbReference type="SAM" id="MobiDB-lite"/>
    </source>
</evidence>
<dbReference type="SUPFAM" id="SSF55347">
    <property type="entry name" value="Glyceraldehyde-3-phosphate dehydrogenase-like, C-terminal domain"/>
    <property type="match status" value="1"/>
</dbReference>
<dbReference type="PANTHER" id="PTHR43377">
    <property type="entry name" value="BILIVERDIN REDUCTASE A"/>
    <property type="match status" value="1"/>
</dbReference>
<evidence type="ECO:0000313" key="4">
    <source>
        <dbReference type="Proteomes" id="UP000076798"/>
    </source>
</evidence>
<name>A0A166CN42_9AGAM</name>
<dbReference type="OrthoDB" id="64915at2759"/>
<dbReference type="Proteomes" id="UP000076798">
    <property type="component" value="Unassembled WGS sequence"/>
</dbReference>
<feature type="compositionally biased region" description="Gly residues" evidence="1">
    <location>
        <begin position="379"/>
        <end position="388"/>
    </location>
</feature>
<feature type="domain" description="Gfo/Idh/MocA-like oxidoreductase N-terminal" evidence="2">
    <location>
        <begin position="12"/>
        <end position="143"/>
    </location>
</feature>
<keyword evidence="4" id="KW-1185">Reference proteome</keyword>
<reference evidence="3 4" key="1">
    <citation type="journal article" date="2016" name="Mol. Biol. Evol.">
        <title>Comparative Genomics of Early-Diverging Mushroom-Forming Fungi Provides Insights into the Origins of Lignocellulose Decay Capabilities.</title>
        <authorList>
            <person name="Nagy L.G."/>
            <person name="Riley R."/>
            <person name="Tritt A."/>
            <person name="Adam C."/>
            <person name="Daum C."/>
            <person name="Floudas D."/>
            <person name="Sun H."/>
            <person name="Yadav J.S."/>
            <person name="Pangilinan J."/>
            <person name="Larsson K.H."/>
            <person name="Matsuura K."/>
            <person name="Barry K."/>
            <person name="Labutti K."/>
            <person name="Kuo R."/>
            <person name="Ohm R.A."/>
            <person name="Bhattacharya S.S."/>
            <person name="Shirouzu T."/>
            <person name="Yoshinaga Y."/>
            <person name="Martin F.M."/>
            <person name="Grigoriev I.V."/>
            <person name="Hibbett D.S."/>
        </authorList>
    </citation>
    <scope>NUCLEOTIDE SEQUENCE [LARGE SCALE GENOMIC DNA]</scope>
    <source>
        <strain evidence="3 4">HHB10207 ss-3</strain>
    </source>
</reference>
<evidence type="ECO:0000313" key="3">
    <source>
        <dbReference type="EMBL" id="KZT37642.1"/>
    </source>
</evidence>
<organism evidence="3 4">
    <name type="scientific">Sistotremastrum suecicum HHB10207 ss-3</name>
    <dbReference type="NCBI Taxonomy" id="1314776"/>
    <lineage>
        <taxon>Eukaryota</taxon>
        <taxon>Fungi</taxon>
        <taxon>Dikarya</taxon>
        <taxon>Basidiomycota</taxon>
        <taxon>Agaricomycotina</taxon>
        <taxon>Agaricomycetes</taxon>
        <taxon>Sistotremastrales</taxon>
        <taxon>Sistotremastraceae</taxon>
        <taxon>Sistotremastrum</taxon>
    </lineage>
</organism>
<dbReference type="Pfam" id="PF01408">
    <property type="entry name" value="GFO_IDH_MocA"/>
    <property type="match status" value="1"/>
</dbReference>
<dbReference type="InterPro" id="IPR036291">
    <property type="entry name" value="NAD(P)-bd_dom_sf"/>
</dbReference>
<dbReference type="Gene3D" id="3.40.50.720">
    <property type="entry name" value="NAD(P)-binding Rossmann-like Domain"/>
    <property type="match status" value="1"/>
</dbReference>
<dbReference type="InterPro" id="IPR000683">
    <property type="entry name" value="Gfo/Idh/MocA-like_OxRdtase_N"/>
</dbReference>
<dbReference type="SUPFAM" id="SSF51735">
    <property type="entry name" value="NAD(P)-binding Rossmann-fold domains"/>
    <property type="match status" value="1"/>
</dbReference>
<dbReference type="InterPro" id="IPR051450">
    <property type="entry name" value="Gfo/Idh/MocA_Oxidoreductases"/>
</dbReference>
<dbReference type="PANTHER" id="PTHR43377:SF12">
    <property type="entry name" value="BINDING ROSSMANN FOLD OXIDOREDUCTASE, PUTATIVE (AFU_ORTHOLOGUE AFUA_3G11840)-RELATED"/>
    <property type="match status" value="1"/>
</dbReference>